<evidence type="ECO:0000256" key="14">
    <source>
        <dbReference type="ARBA" id="ARBA00022984"/>
    </source>
</evidence>
<comment type="cofactor">
    <cofactor evidence="1 20">
        <name>FAD</name>
        <dbReference type="ChEBI" id="CHEBI:57692"/>
    </cofactor>
</comment>
<evidence type="ECO:0000313" key="22">
    <source>
        <dbReference type="EMBL" id="BDX05097.1"/>
    </source>
</evidence>
<evidence type="ECO:0000256" key="1">
    <source>
        <dbReference type="ARBA" id="ARBA00001974"/>
    </source>
</evidence>
<evidence type="ECO:0000256" key="12">
    <source>
        <dbReference type="ARBA" id="ARBA00022857"/>
    </source>
</evidence>
<dbReference type="Gene3D" id="3.30.43.10">
    <property type="entry name" value="Uridine Diphospho-n-acetylenolpyruvylglucosamine Reductase, domain 2"/>
    <property type="match status" value="1"/>
</dbReference>
<evidence type="ECO:0000256" key="6">
    <source>
        <dbReference type="ARBA" id="ARBA00012518"/>
    </source>
</evidence>
<dbReference type="HAMAP" id="MF_00037">
    <property type="entry name" value="MurB"/>
    <property type="match status" value="1"/>
</dbReference>
<evidence type="ECO:0000256" key="4">
    <source>
        <dbReference type="ARBA" id="ARBA00004752"/>
    </source>
</evidence>
<dbReference type="GO" id="GO:0071555">
    <property type="term" value="P:cell wall organization"/>
    <property type="evidence" value="ECO:0007669"/>
    <property type="project" value="UniProtKB-KW"/>
</dbReference>
<comment type="subcellular location">
    <subcellularLocation>
        <location evidence="3 20">Cytoplasm</location>
    </subcellularLocation>
</comment>
<dbReference type="NCBIfam" id="TIGR00179">
    <property type="entry name" value="murB"/>
    <property type="match status" value="1"/>
</dbReference>
<name>A0AA48HMA8_9ALTE</name>
<dbReference type="PROSITE" id="PS51387">
    <property type="entry name" value="FAD_PCMH"/>
    <property type="match status" value="1"/>
</dbReference>
<reference evidence="22" key="1">
    <citation type="submission" date="2023-01" db="EMBL/GenBank/DDBJ databases">
        <title>Complete genome sequence of Planctobacterium marinum strain Dej080120_11.</title>
        <authorList>
            <person name="Ueki S."/>
            <person name="Maruyama F."/>
        </authorList>
    </citation>
    <scope>NUCLEOTIDE SEQUENCE</scope>
    <source>
        <strain evidence="22">Dej080120_11</strain>
    </source>
</reference>
<dbReference type="NCBIfam" id="NF000755">
    <property type="entry name" value="PRK00046.1"/>
    <property type="match status" value="1"/>
</dbReference>
<accession>A0AA48HMA8</accession>
<dbReference type="Gene3D" id="3.30.465.10">
    <property type="match status" value="1"/>
</dbReference>
<keyword evidence="14 20" id="KW-0573">Peptidoglycan synthesis</keyword>
<evidence type="ECO:0000256" key="3">
    <source>
        <dbReference type="ARBA" id="ARBA00004496"/>
    </source>
</evidence>
<keyword evidence="10 20" id="KW-0285">Flavoprotein</keyword>
<keyword evidence="9 20" id="KW-0132">Cell division</keyword>
<dbReference type="EMBL" id="AP027272">
    <property type="protein sequence ID" value="BDX05097.1"/>
    <property type="molecule type" value="Genomic_DNA"/>
</dbReference>
<evidence type="ECO:0000256" key="2">
    <source>
        <dbReference type="ARBA" id="ARBA00003921"/>
    </source>
</evidence>
<dbReference type="GO" id="GO:0005829">
    <property type="term" value="C:cytosol"/>
    <property type="evidence" value="ECO:0007669"/>
    <property type="project" value="TreeGrafter"/>
</dbReference>
<keyword evidence="13 20" id="KW-0133">Cell shape</keyword>
<dbReference type="InterPro" id="IPR011601">
    <property type="entry name" value="MurB_C"/>
</dbReference>
<dbReference type="PANTHER" id="PTHR21071:SF4">
    <property type="entry name" value="UDP-N-ACETYLENOLPYRUVOYLGLUCOSAMINE REDUCTASE"/>
    <property type="match status" value="1"/>
</dbReference>
<dbReference type="GO" id="GO:0071949">
    <property type="term" value="F:FAD binding"/>
    <property type="evidence" value="ECO:0007669"/>
    <property type="project" value="InterPro"/>
</dbReference>
<feature type="active site" evidence="20">
    <location>
        <position position="319"/>
    </location>
</feature>
<keyword evidence="12 20" id="KW-0521">NADP</keyword>
<keyword evidence="23" id="KW-1185">Reference proteome</keyword>
<dbReference type="Pfam" id="PF01565">
    <property type="entry name" value="FAD_binding_4"/>
    <property type="match status" value="1"/>
</dbReference>
<dbReference type="GO" id="GO:0008360">
    <property type="term" value="P:regulation of cell shape"/>
    <property type="evidence" value="ECO:0007669"/>
    <property type="project" value="UniProtKB-KW"/>
</dbReference>
<comment type="similarity">
    <text evidence="5 20">Belongs to the MurB family.</text>
</comment>
<feature type="domain" description="FAD-binding PCMH-type" evidence="21">
    <location>
        <begin position="12"/>
        <end position="178"/>
    </location>
</feature>
<evidence type="ECO:0000256" key="19">
    <source>
        <dbReference type="ARBA" id="ARBA00048914"/>
    </source>
</evidence>
<protein>
    <recommendedName>
        <fullName evidence="7 20">UDP-N-acetylenolpyruvoylglucosamine reductase</fullName>
        <ecNumber evidence="6 20">1.3.1.98</ecNumber>
    </recommendedName>
    <alternativeName>
        <fullName evidence="18 20">UDP-N-acetylmuramate dehydrogenase</fullName>
    </alternativeName>
</protein>
<evidence type="ECO:0000256" key="8">
    <source>
        <dbReference type="ARBA" id="ARBA00022490"/>
    </source>
</evidence>
<dbReference type="GO" id="GO:0008762">
    <property type="term" value="F:UDP-N-acetylmuramate dehydrogenase activity"/>
    <property type="evidence" value="ECO:0007669"/>
    <property type="project" value="UniProtKB-UniRule"/>
</dbReference>
<dbReference type="InterPro" id="IPR016166">
    <property type="entry name" value="FAD-bd_PCMH"/>
</dbReference>
<comment type="function">
    <text evidence="2 20">Cell wall formation.</text>
</comment>
<dbReference type="GO" id="GO:0009252">
    <property type="term" value="P:peptidoglycan biosynthetic process"/>
    <property type="evidence" value="ECO:0007669"/>
    <property type="project" value="UniProtKB-UniRule"/>
</dbReference>
<dbReference type="InterPro" id="IPR036318">
    <property type="entry name" value="FAD-bd_PCMH-like_sf"/>
</dbReference>
<feature type="active site" description="Proton donor" evidence="20">
    <location>
        <position position="223"/>
    </location>
</feature>
<evidence type="ECO:0000256" key="11">
    <source>
        <dbReference type="ARBA" id="ARBA00022827"/>
    </source>
</evidence>
<organism evidence="22 23">
    <name type="scientific">Planctobacterium marinum</name>
    <dbReference type="NCBI Taxonomy" id="1631968"/>
    <lineage>
        <taxon>Bacteria</taxon>
        <taxon>Pseudomonadati</taxon>
        <taxon>Pseudomonadota</taxon>
        <taxon>Gammaproteobacteria</taxon>
        <taxon>Alteromonadales</taxon>
        <taxon>Alteromonadaceae</taxon>
        <taxon>Planctobacterium</taxon>
    </lineage>
</organism>
<dbReference type="EC" id="1.3.1.98" evidence="6 20"/>
<dbReference type="InterPro" id="IPR036635">
    <property type="entry name" value="MurB_C_sf"/>
</dbReference>
<dbReference type="InterPro" id="IPR003170">
    <property type="entry name" value="MurB"/>
</dbReference>
<evidence type="ECO:0000256" key="7">
    <source>
        <dbReference type="ARBA" id="ARBA00015188"/>
    </source>
</evidence>
<dbReference type="Gene3D" id="3.90.78.10">
    <property type="entry name" value="UDP-N-acetylenolpyruvoylglucosamine reductase, C-terminal domain"/>
    <property type="match status" value="1"/>
</dbReference>
<evidence type="ECO:0000256" key="18">
    <source>
        <dbReference type="ARBA" id="ARBA00031026"/>
    </source>
</evidence>
<dbReference type="AlphaFoldDB" id="A0AA48HMA8"/>
<dbReference type="InterPro" id="IPR006094">
    <property type="entry name" value="Oxid_FAD_bind_N"/>
</dbReference>
<evidence type="ECO:0000256" key="5">
    <source>
        <dbReference type="ARBA" id="ARBA00010485"/>
    </source>
</evidence>
<comment type="pathway">
    <text evidence="4 20">Cell wall biogenesis; peptidoglycan biosynthesis.</text>
</comment>
<dbReference type="InterPro" id="IPR016169">
    <property type="entry name" value="FAD-bd_PCMH_sub2"/>
</dbReference>
<evidence type="ECO:0000256" key="13">
    <source>
        <dbReference type="ARBA" id="ARBA00022960"/>
    </source>
</evidence>
<dbReference type="InterPro" id="IPR016167">
    <property type="entry name" value="FAD-bd_PCMH_sub1"/>
</dbReference>
<keyword evidence="16 20" id="KW-0131">Cell cycle</keyword>
<keyword evidence="17 20" id="KW-0961">Cell wall biogenesis/degradation</keyword>
<comment type="catalytic activity">
    <reaction evidence="19 20">
        <text>UDP-N-acetyl-alpha-D-muramate + NADP(+) = UDP-N-acetyl-3-O-(1-carboxyvinyl)-alpha-D-glucosamine + NADPH + H(+)</text>
        <dbReference type="Rhea" id="RHEA:12248"/>
        <dbReference type="ChEBI" id="CHEBI:15378"/>
        <dbReference type="ChEBI" id="CHEBI:57783"/>
        <dbReference type="ChEBI" id="CHEBI:58349"/>
        <dbReference type="ChEBI" id="CHEBI:68483"/>
        <dbReference type="ChEBI" id="CHEBI:70757"/>
        <dbReference type="EC" id="1.3.1.98"/>
    </reaction>
</comment>
<dbReference type="Proteomes" id="UP001333710">
    <property type="component" value="Chromosome"/>
</dbReference>
<gene>
    <name evidence="20 22" type="primary">murB</name>
    <name evidence="22" type="ORF">MACH26_06180</name>
</gene>
<dbReference type="RefSeq" id="WP_338291057.1">
    <property type="nucleotide sequence ID" value="NZ_AP027272.1"/>
</dbReference>
<evidence type="ECO:0000313" key="23">
    <source>
        <dbReference type="Proteomes" id="UP001333710"/>
    </source>
</evidence>
<dbReference type="SUPFAM" id="SSF56176">
    <property type="entry name" value="FAD-binding/transporter-associated domain-like"/>
    <property type="match status" value="1"/>
</dbReference>
<proteinExistence type="inferred from homology"/>
<keyword evidence="8 20" id="KW-0963">Cytoplasm</keyword>
<evidence type="ECO:0000256" key="20">
    <source>
        <dbReference type="HAMAP-Rule" id="MF_00037"/>
    </source>
</evidence>
<dbReference type="Pfam" id="PF02873">
    <property type="entry name" value="MurB_C"/>
    <property type="match status" value="1"/>
</dbReference>
<keyword evidence="11 20" id="KW-0274">FAD</keyword>
<dbReference type="SUPFAM" id="SSF56194">
    <property type="entry name" value="Uridine diphospho-N-Acetylenolpyruvylglucosamine reductase, MurB, C-terminal domain"/>
    <property type="match status" value="1"/>
</dbReference>
<evidence type="ECO:0000256" key="16">
    <source>
        <dbReference type="ARBA" id="ARBA00023306"/>
    </source>
</evidence>
<evidence type="ECO:0000256" key="15">
    <source>
        <dbReference type="ARBA" id="ARBA00023002"/>
    </source>
</evidence>
<evidence type="ECO:0000256" key="17">
    <source>
        <dbReference type="ARBA" id="ARBA00023316"/>
    </source>
</evidence>
<dbReference type="PANTHER" id="PTHR21071">
    <property type="entry name" value="UDP-N-ACETYLENOLPYRUVOYLGLUCOSAMINE REDUCTASE"/>
    <property type="match status" value="1"/>
</dbReference>
<dbReference type="GO" id="GO:0051301">
    <property type="term" value="P:cell division"/>
    <property type="evidence" value="ECO:0007669"/>
    <property type="project" value="UniProtKB-KW"/>
</dbReference>
<keyword evidence="15 20" id="KW-0560">Oxidoreductase</keyword>
<feature type="active site" evidence="20">
    <location>
        <position position="154"/>
    </location>
</feature>
<evidence type="ECO:0000256" key="9">
    <source>
        <dbReference type="ARBA" id="ARBA00022618"/>
    </source>
</evidence>
<evidence type="ECO:0000256" key="10">
    <source>
        <dbReference type="ARBA" id="ARBA00022630"/>
    </source>
</evidence>
<sequence>MVNLKPRHTLALDAHCNNLYTVRSIEEFSHLNLDLDRCLILGGGSNVAFVEDYDGDILTYQDESVKIIDQPGYWLVEAGAGLVWHDLVVRCVKRGIGGLENLALIPGSCGAAAVQNIGAYGVEFKDVCYAVESYDVKTGAQKRYQNHECRFDYRNSLFKQSQNRHLLITRIILRLDKNWCPVQKYNGLEDINGELTPLTLMQRVIELRQSKLPDPNILPNAGSFFKNPIVSRQQANGLKQQYPSMPVYEIDEHYSKLSSGWLIENAGLKGKQMDGIGTYEKHALVIINYGSGSGRALLRLVHEIRDRVYSLFSVKLENEVLLIGKQGVIKL</sequence>
<evidence type="ECO:0000259" key="21">
    <source>
        <dbReference type="PROSITE" id="PS51387"/>
    </source>
</evidence>
<dbReference type="KEGG" id="pmaw:MACH26_06180"/>